<protein>
    <recommendedName>
        <fullName evidence="4">DNA repair protein RecO</fullName>
    </recommendedName>
    <alternativeName>
        <fullName evidence="4">Recombination protein O</fullName>
    </alternativeName>
</protein>
<dbReference type="KEGG" id="fse:DI487_06360"/>
<evidence type="ECO:0000256" key="1">
    <source>
        <dbReference type="ARBA" id="ARBA00022763"/>
    </source>
</evidence>
<name>A0A2U8QTP8_9FLAO</name>
<dbReference type="EMBL" id="CP029463">
    <property type="protein sequence ID" value="AWM13518.1"/>
    <property type="molecule type" value="Genomic_DNA"/>
</dbReference>
<feature type="domain" description="DNA replication/recombination mediator RecO N-terminal" evidence="5">
    <location>
        <begin position="1"/>
        <end position="81"/>
    </location>
</feature>
<dbReference type="AlphaFoldDB" id="A0A2U8QTP8"/>
<dbReference type="PANTHER" id="PTHR33991">
    <property type="entry name" value="DNA REPAIR PROTEIN RECO"/>
    <property type="match status" value="1"/>
</dbReference>
<accession>A0A2U8QTP8</accession>
<dbReference type="RefSeq" id="WP_109568886.1">
    <property type="nucleotide sequence ID" value="NZ_CP029463.1"/>
</dbReference>
<dbReference type="Proteomes" id="UP000245429">
    <property type="component" value="Chromosome"/>
</dbReference>
<proteinExistence type="inferred from homology"/>
<evidence type="ECO:0000259" key="5">
    <source>
        <dbReference type="Pfam" id="PF11967"/>
    </source>
</evidence>
<dbReference type="InterPro" id="IPR037278">
    <property type="entry name" value="ARFGAP/RecO"/>
</dbReference>
<evidence type="ECO:0000256" key="3">
    <source>
        <dbReference type="ARBA" id="ARBA00023204"/>
    </source>
</evidence>
<dbReference type="SUPFAM" id="SSF50249">
    <property type="entry name" value="Nucleic acid-binding proteins"/>
    <property type="match status" value="1"/>
</dbReference>
<comment type="function">
    <text evidence="4">Involved in DNA repair and RecF pathway recombination.</text>
</comment>
<dbReference type="InterPro" id="IPR022572">
    <property type="entry name" value="DNA_rep/recomb_RecO_N"/>
</dbReference>
<dbReference type="HAMAP" id="MF_00201">
    <property type="entry name" value="RecO"/>
    <property type="match status" value="1"/>
</dbReference>
<evidence type="ECO:0000256" key="4">
    <source>
        <dbReference type="HAMAP-Rule" id="MF_00201"/>
    </source>
</evidence>
<keyword evidence="1 4" id="KW-0227">DNA damage</keyword>
<comment type="similarity">
    <text evidence="4">Belongs to the RecO family.</text>
</comment>
<dbReference type="SUPFAM" id="SSF57863">
    <property type="entry name" value="ArfGap/RecO-like zinc finger"/>
    <property type="match status" value="1"/>
</dbReference>
<evidence type="ECO:0000256" key="2">
    <source>
        <dbReference type="ARBA" id="ARBA00023172"/>
    </source>
</evidence>
<dbReference type="InterPro" id="IPR012340">
    <property type="entry name" value="NA-bd_OB-fold"/>
</dbReference>
<dbReference type="Pfam" id="PF11967">
    <property type="entry name" value="RecO_N"/>
    <property type="match status" value="1"/>
</dbReference>
<gene>
    <name evidence="4 6" type="primary">recO</name>
    <name evidence="6" type="ORF">DI487_06360</name>
</gene>
<keyword evidence="3 4" id="KW-0234">DNA repair</keyword>
<sequence length="236" mass="27417">MLVKTKAIVISSLKYQEKSLIVKCLTVSDGLKSYFIANAFTGKKNQQKSSFFQPLTILGIEAYHKNKGTLERFKEIQIETPYQTIHQDIYKTTITLFLSDMLHHALKEDGKNETLFTFLETALTWLDSHDEVSNFHLITLLQLTRYLGFYPQSDVDLPFFEMTEGIFVPFQSLTCLSEEETKLFKTLLQLRFSDDQKVFSGSQRQKLLKMIVDYYSFNIEGFRKPKSLEVLKEVFG</sequence>
<dbReference type="OrthoDB" id="9789152at2"/>
<evidence type="ECO:0000313" key="7">
    <source>
        <dbReference type="Proteomes" id="UP000245429"/>
    </source>
</evidence>
<keyword evidence="2 4" id="KW-0233">DNA recombination</keyword>
<dbReference type="GO" id="GO:0006310">
    <property type="term" value="P:DNA recombination"/>
    <property type="evidence" value="ECO:0007669"/>
    <property type="project" value="UniProtKB-UniRule"/>
</dbReference>
<dbReference type="PANTHER" id="PTHR33991:SF1">
    <property type="entry name" value="DNA REPAIR PROTEIN RECO"/>
    <property type="match status" value="1"/>
</dbReference>
<dbReference type="InterPro" id="IPR003717">
    <property type="entry name" value="RecO"/>
</dbReference>
<organism evidence="6 7">
    <name type="scientific">Flavobacterium sediminis</name>
    <dbReference type="NCBI Taxonomy" id="2201181"/>
    <lineage>
        <taxon>Bacteria</taxon>
        <taxon>Pseudomonadati</taxon>
        <taxon>Bacteroidota</taxon>
        <taxon>Flavobacteriia</taxon>
        <taxon>Flavobacteriales</taxon>
        <taxon>Flavobacteriaceae</taxon>
        <taxon>Flavobacterium</taxon>
    </lineage>
</organism>
<dbReference type="Gene3D" id="2.40.50.140">
    <property type="entry name" value="Nucleic acid-binding proteins"/>
    <property type="match status" value="1"/>
</dbReference>
<dbReference type="Pfam" id="PF02565">
    <property type="entry name" value="RecO_C"/>
    <property type="match status" value="1"/>
</dbReference>
<dbReference type="NCBIfam" id="TIGR00613">
    <property type="entry name" value="reco"/>
    <property type="match status" value="1"/>
</dbReference>
<dbReference type="GO" id="GO:0043590">
    <property type="term" value="C:bacterial nucleoid"/>
    <property type="evidence" value="ECO:0007669"/>
    <property type="project" value="TreeGrafter"/>
</dbReference>
<keyword evidence="7" id="KW-1185">Reference proteome</keyword>
<evidence type="ECO:0000313" key="6">
    <source>
        <dbReference type="EMBL" id="AWM13518.1"/>
    </source>
</evidence>
<dbReference type="GO" id="GO:0006302">
    <property type="term" value="P:double-strand break repair"/>
    <property type="evidence" value="ECO:0007669"/>
    <property type="project" value="TreeGrafter"/>
</dbReference>
<reference evidence="6 7" key="1">
    <citation type="submission" date="2018-05" db="EMBL/GenBank/DDBJ databases">
        <title>Flavobacterium sp. MEBiC07310.</title>
        <authorList>
            <person name="Baek K."/>
        </authorList>
    </citation>
    <scope>NUCLEOTIDE SEQUENCE [LARGE SCALE GENOMIC DNA]</scope>
    <source>
        <strain evidence="6 7">MEBiC07310</strain>
    </source>
</reference>